<dbReference type="EMBL" id="JARBHB010000002">
    <property type="protein sequence ID" value="KAJ8892667.1"/>
    <property type="molecule type" value="Genomic_DNA"/>
</dbReference>
<protein>
    <submittedName>
        <fullName evidence="1">Uncharacterized protein</fullName>
    </submittedName>
</protein>
<dbReference type="Proteomes" id="UP001159363">
    <property type="component" value="Chromosome 2"/>
</dbReference>
<accession>A0ABQ9I7N1</accession>
<organism evidence="1 2">
    <name type="scientific">Dryococelus australis</name>
    <dbReference type="NCBI Taxonomy" id="614101"/>
    <lineage>
        <taxon>Eukaryota</taxon>
        <taxon>Metazoa</taxon>
        <taxon>Ecdysozoa</taxon>
        <taxon>Arthropoda</taxon>
        <taxon>Hexapoda</taxon>
        <taxon>Insecta</taxon>
        <taxon>Pterygota</taxon>
        <taxon>Neoptera</taxon>
        <taxon>Polyneoptera</taxon>
        <taxon>Phasmatodea</taxon>
        <taxon>Verophasmatodea</taxon>
        <taxon>Anareolatae</taxon>
        <taxon>Phasmatidae</taxon>
        <taxon>Eurycanthinae</taxon>
        <taxon>Dryococelus</taxon>
    </lineage>
</organism>
<name>A0ABQ9I7N1_9NEOP</name>
<evidence type="ECO:0000313" key="2">
    <source>
        <dbReference type="Proteomes" id="UP001159363"/>
    </source>
</evidence>
<keyword evidence="2" id="KW-1185">Reference proteome</keyword>
<sequence length="647" mass="70887">MAAAGYCAPTHQSRASQSTISYYSYGILTYDRILSYATEIVFQYEGGALAKMLLCDDLFFTIELIISGLIISKVAADINIASGTNKASGWLANWVRFSAGPPDFRKWESCWTMPLVGEFSRGSPVSATPSFRSHPILTSITLIGSQELAAPGPGVELELTNEWVTELRAIEDDQREKSKRWEGGGGIVCGAFTQRKAQDCLLLPLSLCNANTLAPPYLPSTTFQTQIRPHNMQSAGVKIYLDPKTGTGIWISSECSHIAKMNCEPKGLPFDLDDHGAVNLQHREMVAASADYAIEFLPLFKNAYWHERVVHTKSFSCDDDQLGSMVVACRRSALFITNSMLRINQWRSMQSFNKSLAAPPVPLAPRSPPASPALPAPAAPLSPPAPPHMIDCSVSVQYVRGMVIGLQYGGWVMSYKIVVAYKYGDHLTRQYSATKTVVAYKVGSLQSMVNVNVHRPCSSASQSLIPVTLPPSSRQAAVIEVSRIGRQEIFATLAFFAEQLKGSACATHSGQPHDAPATGERTIRSGLCGWSARWLRLVSDELGNLRLDSDGEGSKVFALVLPNVLEGSKMRLHLRTSDHYIYYIGDPGITFDAMLHMTGVELELLMSIYLVIAYVVNVIELVRGNAEVSKVLKNIGQEEIVSLQIQF</sequence>
<evidence type="ECO:0000313" key="1">
    <source>
        <dbReference type="EMBL" id="KAJ8892667.1"/>
    </source>
</evidence>
<gene>
    <name evidence="1" type="ORF">PR048_005248</name>
</gene>
<reference evidence="1 2" key="1">
    <citation type="submission" date="2023-02" db="EMBL/GenBank/DDBJ databases">
        <title>LHISI_Scaffold_Assembly.</title>
        <authorList>
            <person name="Stuart O.P."/>
            <person name="Cleave R."/>
            <person name="Magrath M.J.L."/>
            <person name="Mikheyev A.S."/>
        </authorList>
    </citation>
    <scope>NUCLEOTIDE SEQUENCE [LARGE SCALE GENOMIC DNA]</scope>
    <source>
        <strain evidence="1">Daus_M_001</strain>
        <tissue evidence="1">Leg muscle</tissue>
    </source>
</reference>
<proteinExistence type="predicted"/>
<comment type="caution">
    <text evidence="1">The sequence shown here is derived from an EMBL/GenBank/DDBJ whole genome shotgun (WGS) entry which is preliminary data.</text>
</comment>